<dbReference type="Proteomes" id="UP000254808">
    <property type="component" value="Chromosome"/>
</dbReference>
<dbReference type="InterPro" id="IPR024654">
    <property type="entry name" value="Calcineurin-like_PHP_lpxH"/>
</dbReference>
<proteinExistence type="inferred from homology"/>
<dbReference type="InterPro" id="IPR011152">
    <property type="entry name" value="Pesterase_MJ0912"/>
</dbReference>
<gene>
    <name evidence="3" type="ORF">CYPRO_3325</name>
</gene>
<dbReference type="GO" id="GO:0016791">
    <property type="term" value="F:phosphatase activity"/>
    <property type="evidence" value="ECO:0007669"/>
    <property type="project" value="TreeGrafter"/>
</dbReference>
<evidence type="ECO:0000313" key="4">
    <source>
        <dbReference type="Proteomes" id="UP000254808"/>
    </source>
</evidence>
<dbReference type="SUPFAM" id="SSF56300">
    <property type="entry name" value="Metallo-dependent phosphatases"/>
    <property type="match status" value="1"/>
</dbReference>
<keyword evidence="4" id="KW-1185">Reference proteome</keyword>
<dbReference type="InterPro" id="IPR029052">
    <property type="entry name" value="Metallo-depent_PP-like"/>
</dbReference>
<dbReference type="KEGG" id="cprv:CYPRO_3325"/>
<dbReference type="Pfam" id="PF12850">
    <property type="entry name" value="Metallophos_2"/>
    <property type="match status" value="1"/>
</dbReference>
<evidence type="ECO:0000313" key="3">
    <source>
        <dbReference type="EMBL" id="AXJ02557.1"/>
    </source>
</evidence>
<dbReference type="EMBL" id="CP027806">
    <property type="protein sequence ID" value="AXJ02557.1"/>
    <property type="molecule type" value="Genomic_DNA"/>
</dbReference>
<dbReference type="PANTHER" id="PTHR42850">
    <property type="entry name" value="METALLOPHOSPHOESTERASE"/>
    <property type="match status" value="1"/>
</dbReference>
<dbReference type="Gene3D" id="3.60.21.10">
    <property type="match status" value="1"/>
</dbReference>
<evidence type="ECO:0000259" key="2">
    <source>
        <dbReference type="Pfam" id="PF12850"/>
    </source>
</evidence>
<dbReference type="GO" id="GO:0005737">
    <property type="term" value="C:cytoplasm"/>
    <property type="evidence" value="ECO:0007669"/>
    <property type="project" value="TreeGrafter"/>
</dbReference>
<dbReference type="CDD" id="cd00838">
    <property type="entry name" value="MPP_superfamily"/>
    <property type="match status" value="1"/>
</dbReference>
<dbReference type="RefSeq" id="WP_114985630.1">
    <property type="nucleotide sequence ID" value="NZ_CP027806.1"/>
</dbReference>
<comment type="similarity">
    <text evidence="1">Belongs to the metallophosphoesterase superfamily. YfcE family.</text>
</comment>
<dbReference type="InterPro" id="IPR050126">
    <property type="entry name" value="Ap4A_hydrolase"/>
</dbReference>
<dbReference type="PANTHER" id="PTHR42850:SF2">
    <property type="entry name" value="BLL5683 PROTEIN"/>
    <property type="match status" value="1"/>
</dbReference>
<organism evidence="3 4">
    <name type="scientific">Cyclonatronum proteinivorum</name>
    <dbReference type="NCBI Taxonomy" id="1457365"/>
    <lineage>
        <taxon>Bacteria</taxon>
        <taxon>Pseudomonadati</taxon>
        <taxon>Balneolota</taxon>
        <taxon>Balneolia</taxon>
        <taxon>Balneolales</taxon>
        <taxon>Cyclonatronaceae</taxon>
        <taxon>Cyclonatronum</taxon>
    </lineage>
</organism>
<sequence length="233" mass="26160">MLLAVISDLHANLQATEATLEELDRIGPDRVICLGDLIGYGPNPEEVVNLIRERGYETVKGNHDAVVNGAMSFKFFREPNQTLLKKSVEMLSPENKSWLGGLPMTIESDNWIAAHAHPLEPGKWGYLDSVLKCHELLRQVSHDIVFVGHTHIGGIVANEFGVFGLKEGYKYVINPGSVGQSRDKDYRASFLTIDLSANTHEFIRVKYDIKETLKAYDRLGIKSSHARFLMQLR</sequence>
<feature type="domain" description="Calcineurin-like phosphoesterase" evidence="2">
    <location>
        <begin position="1"/>
        <end position="196"/>
    </location>
</feature>
<name>A0A345UQ05_9BACT</name>
<reference evidence="3 4" key="1">
    <citation type="submission" date="2018-03" db="EMBL/GenBank/DDBJ databases">
        <title>Phenotypic and genomic properties of Cyclonatronum proteinivorum gen. nov., sp. nov., a haloalkaliphilic bacteroidete from soda lakes possessing Na+-translocating rhodopsin.</title>
        <authorList>
            <person name="Toshchakov S.V."/>
            <person name="Korzhenkov A."/>
            <person name="Samarov N.I."/>
            <person name="Kublanov I.V."/>
            <person name="Muntyan M.S."/>
            <person name="Sorokin D.Y."/>
        </authorList>
    </citation>
    <scope>NUCLEOTIDE SEQUENCE [LARGE SCALE GENOMIC DNA]</scope>
    <source>
        <strain evidence="3 4">Omega</strain>
    </source>
</reference>
<protein>
    <submittedName>
        <fullName evidence="3">Bis(5'nucleosyl)-tetraphosphatase, ApaH</fullName>
    </submittedName>
</protein>
<evidence type="ECO:0000256" key="1">
    <source>
        <dbReference type="ARBA" id="ARBA00008950"/>
    </source>
</evidence>
<dbReference type="PIRSF" id="PIRSF000883">
    <property type="entry name" value="Pesterase_MJ0912"/>
    <property type="match status" value="1"/>
</dbReference>
<dbReference type="OrthoDB" id="9813918at2"/>
<dbReference type="AlphaFoldDB" id="A0A345UQ05"/>
<accession>A0A345UQ05</accession>